<evidence type="ECO:0000313" key="1">
    <source>
        <dbReference type="EMBL" id="XBS38393.1"/>
    </source>
</evidence>
<dbReference type="RefSeq" id="WP_349656776.1">
    <property type="nucleotide sequence ID" value="NZ_CP144460.1"/>
</dbReference>
<accession>A0AAU7PAP1</accession>
<dbReference type="AlphaFoldDB" id="A0AAU7PAP1"/>
<organism evidence="1">
    <name type="scientific">Xanthomonas sp. 10-10</name>
    <dbReference type="NCBI Taxonomy" id="3115848"/>
    <lineage>
        <taxon>Bacteria</taxon>
        <taxon>Pseudomonadati</taxon>
        <taxon>Pseudomonadota</taxon>
        <taxon>Gammaproteobacteria</taxon>
        <taxon>Lysobacterales</taxon>
        <taxon>Lysobacteraceae</taxon>
        <taxon>Xanthomonas</taxon>
    </lineage>
</organism>
<name>A0AAU7PAP1_9XANT</name>
<sequence>MEIEAGNPMRENIGTHLLLDMRLSGFGRNVSANDYQQEYYENHPAAFLKARHSVS</sequence>
<gene>
    <name evidence="1" type="ORF">VZ068_02275</name>
</gene>
<reference evidence="1" key="1">
    <citation type="submission" date="2024-02" db="EMBL/GenBank/DDBJ databases">
        <title>Complete genome sequence of Xanthomonas sp. 10-10.</title>
        <authorList>
            <person name="Biessy A."/>
            <person name="Ciotola M."/>
            <person name="Cadieux M."/>
            <person name="Soufiane B."/>
            <person name="Laforest M."/>
            <person name="Filion M."/>
        </authorList>
    </citation>
    <scope>NUCLEOTIDE SEQUENCE</scope>
    <source>
        <strain evidence="1">10-10</strain>
    </source>
</reference>
<proteinExistence type="predicted"/>
<dbReference type="EMBL" id="CP144460">
    <property type="protein sequence ID" value="XBS38393.1"/>
    <property type="molecule type" value="Genomic_DNA"/>
</dbReference>
<protein>
    <submittedName>
        <fullName evidence="1">Uncharacterized protein</fullName>
    </submittedName>
</protein>